<reference evidence="1 2" key="1">
    <citation type="submission" date="2015-04" db="EMBL/GenBank/DDBJ databases">
        <title>Complete genome sequence of Schizopora paradoxa KUC8140, a cosmopolitan wood degrader in East Asia.</title>
        <authorList>
            <consortium name="DOE Joint Genome Institute"/>
            <person name="Min B."/>
            <person name="Park H."/>
            <person name="Jang Y."/>
            <person name="Kim J.-J."/>
            <person name="Kim K.H."/>
            <person name="Pangilinan J."/>
            <person name="Lipzen A."/>
            <person name="Riley R."/>
            <person name="Grigoriev I.V."/>
            <person name="Spatafora J.W."/>
            <person name="Choi I.-G."/>
        </authorList>
    </citation>
    <scope>NUCLEOTIDE SEQUENCE [LARGE SCALE GENOMIC DNA]</scope>
    <source>
        <strain evidence="1 2">KUC8140</strain>
    </source>
</reference>
<evidence type="ECO:0000313" key="1">
    <source>
        <dbReference type="EMBL" id="KLO03988.1"/>
    </source>
</evidence>
<evidence type="ECO:0000313" key="2">
    <source>
        <dbReference type="Proteomes" id="UP000053477"/>
    </source>
</evidence>
<dbReference type="EMBL" id="KQ086813">
    <property type="protein sequence ID" value="KLO03988.1"/>
    <property type="molecule type" value="Genomic_DNA"/>
</dbReference>
<gene>
    <name evidence="1" type="ORF">SCHPADRAFT_1003430</name>
</gene>
<proteinExistence type="predicted"/>
<dbReference type="AlphaFoldDB" id="A0A0H2R3G3"/>
<keyword evidence="2" id="KW-1185">Reference proteome</keyword>
<organism evidence="1 2">
    <name type="scientific">Schizopora paradoxa</name>
    <dbReference type="NCBI Taxonomy" id="27342"/>
    <lineage>
        <taxon>Eukaryota</taxon>
        <taxon>Fungi</taxon>
        <taxon>Dikarya</taxon>
        <taxon>Basidiomycota</taxon>
        <taxon>Agaricomycotina</taxon>
        <taxon>Agaricomycetes</taxon>
        <taxon>Hymenochaetales</taxon>
        <taxon>Schizoporaceae</taxon>
        <taxon>Schizopora</taxon>
    </lineage>
</organism>
<sequence length="135" mass="15618">MLRTHVEPVDDVTIVWHDHTIVGDRRSSIAEFSSSMLPSPPMPSLVAHPARRHQRLANRARATRTSSSSLRRTRRSCTLSVFTSPPLMSSFLHEDEHIYCEESTRRPVRYRAVFHCVDDSRLQSIRLRRMPRRGG</sequence>
<dbReference type="Proteomes" id="UP000053477">
    <property type="component" value="Unassembled WGS sequence"/>
</dbReference>
<name>A0A0H2R3G3_9AGAM</name>
<protein>
    <submittedName>
        <fullName evidence="1">Uncharacterized protein</fullName>
    </submittedName>
</protein>
<accession>A0A0H2R3G3</accession>
<dbReference type="InParanoid" id="A0A0H2R3G3"/>